<keyword evidence="2" id="KW-0238">DNA-binding</keyword>
<dbReference type="GO" id="GO:0003700">
    <property type="term" value="F:DNA-binding transcription factor activity"/>
    <property type="evidence" value="ECO:0007669"/>
    <property type="project" value="InterPro"/>
</dbReference>
<keyword evidence="3" id="KW-0010">Activator</keyword>
<dbReference type="PROSITE" id="PS50937">
    <property type="entry name" value="HTH_MERR_2"/>
    <property type="match status" value="1"/>
</dbReference>
<reference evidence="6 7" key="1">
    <citation type="submission" date="2018-08" db="EMBL/GenBank/DDBJ databases">
        <title>A genome reference for cultivated species of the human gut microbiota.</title>
        <authorList>
            <person name="Zou Y."/>
            <person name="Xue W."/>
            <person name="Luo G."/>
        </authorList>
    </citation>
    <scope>NUCLEOTIDE SEQUENCE [LARGE SCALE GENOMIC DNA]</scope>
    <source>
        <strain evidence="6 7">AF48-16</strain>
    </source>
</reference>
<dbReference type="PANTHER" id="PTHR30204">
    <property type="entry name" value="REDOX-CYCLING DRUG-SENSING TRANSCRIPTIONAL ACTIVATOR SOXR"/>
    <property type="match status" value="1"/>
</dbReference>
<dbReference type="EMBL" id="QRMZ01000002">
    <property type="protein sequence ID" value="RHK07914.1"/>
    <property type="molecule type" value="Genomic_DNA"/>
</dbReference>
<dbReference type="GO" id="GO:0003677">
    <property type="term" value="F:DNA binding"/>
    <property type="evidence" value="ECO:0007669"/>
    <property type="project" value="UniProtKB-KW"/>
</dbReference>
<dbReference type="Pfam" id="PF13411">
    <property type="entry name" value="MerR_1"/>
    <property type="match status" value="1"/>
</dbReference>
<dbReference type="PRINTS" id="PR00040">
    <property type="entry name" value="HTHMERR"/>
</dbReference>
<evidence type="ECO:0000256" key="4">
    <source>
        <dbReference type="ARBA" id="ARBA00023163"/>
    </source>
</evidence>
<keyword evidence="4" id="KW-0804">Transcription</keyword>
<comment type="caution">
    <text evidence="6">The sequence shown here is derived from an EMBL/GenBank/DDBJ whole genome shotgun (WGS) entry which is preliminary data.</text>
</comment>
<gene>
    <name evidence="6" type="ORF">DW084_01950</name>
</gene>
<dbReference type="Proteomes" id="UP000286288">
    <property type="component" value="Unassembled WGS sequence"/>
</dbReference>
<evidence type="ECO:0000256" key="1">
    <source>
        <dbReference type="ARBA" id="ARBA00023015"/>
    </source>
</evidence>
<sequence>MEYTISALAKLSGVSSRTLRYYDQIKLLQPQRTNSAGYRIYGRQEVDRLQQILYFKSFGLSLETIRGILDEPQESIQTVLLQHYQQLLQERAALDSLLTTLAQTIDYYEGEKTMTDQEKFSYFKEQKIRENEANYGAELREAYGEEIIEQSNQKWQQMTQVDYQALTDNENRLLQLIKELLNEKEGKRIPSDKAEKAFAAHQAWLKQAAPFYSAEYHRSLGEMYVQDERFTAYYDQKAGVGSAQLLKQIIDHYTKSH</sequence>
<dbReference type="InterPro" id="IPR012925">
    <property type="entry name" value="TipAS_dom"/>
</dbReference>
<dbReference type="InterPro" id="IPR009061">
    <property type="entry name" value="DNA-bd_dom_put_sf"/>
</dbReference>
<dbReference type="InterPro" id="IPR036244">
    <property type="entry name" value="TipA-like_antibiotic-bd"/>
</dbReference>
<organism evidence="6 7">
    <name type="scientific">Enterococcus casseliflavus</name>
    <name type="common">Enterococcus flavescens</name>
    <dbReference type="NCBI Taxonomy" id="37734"/>
    <lineage>
        <taxon>Bacteria</taxon>
        <taxon>Bacillati</taxon>
        <taxon>Bacillota</taxon>
        <taxon>Bacilli</taxon>
        <taxon>Lactobacillales</taxon>
        <taxon>Enterococcaceae</taxon>
        <taxon>Enterococcus</taxon>
    </lineage>
</organism>
<dbReference type="RefSeq" id="WP_151195151.1">
    <property type="nucleotide sequence ID" value="NZ_JAPKIH010000231.1"/>
</dbReference>
<dbReference type="SUPFAM" id="SSF46955">
    <property type="entry name" value="Putative DNA-binding domain"/>
    <property type="match status" value="1"/>
</dbReference>
<evidence type="ECO:0000313" key="6">
    <source>
        <dbReference type="EMBL" id="RHK07914.1"/>
    </source>
</evidence>
<dbReference type="InterPro" id="IPR000551">
    <property type="entry name" value="MerR-type_HTH_dom"/>
</dbReference>
<feature type="domain" description="HTH merR-type" evidence="5">
    <location>
        <begin position="1"/>
        <end position="71"/>
    </location>
</feature>
<dbReference type="Gene3D" id="1.10.490.50">
    <property type="entry name" value="Antibiotic binding domain of TipA-like multidrug resistance regulators"/>
    <property type="match status" value="1"/>
</dbReference>
<dbReference type="Gene3D" id="1.10.1660.10">
    <property type="match status" value="1"/>
</dbReference>
<dbReference type="SUPFAM" id="SSF89082">
    <property type="entry name" value="Antibiotic binding domain of TipA-like multidrug resistance regulators"/>
    <property type="match status" value="1"/>
</dbReference>
<dbReference type="CDD" id="cd01106">
    <property type="entry name" value="HTH_TipAL-Mta"/>
    <property type="match status" value="1"/>
</dbReference>
<proteinExistence type="predicted"/>
<dbReference type="Pfam" id="PF07739">
    <property type="entry name" value="TipAS"/>
    <property type="match status" value="1"/>
</dbReference>
<dbReference type="PANTHER" id="PTHR30204:SF90">
    <property type="entry name" value="HTH-TYPE TRANSCRIPTIONAL ACTIVATOR MTA"/>
    <property type="match status" value="1"/>
</dbReference>
<protein>
    <submittedName>
        <fullName evidence="6">MerR family transcriptional regulator</fullName>
    </submittedName>
</protein>
<evidence type="ECO:0000256" key="3">
    <source>
        <dbReference type="ARBA" id="ARBA00023159"/>
    </source>
</evidence>
<keyword evidence="1" id="KW-0805">Transcription regulation</keyword>
<dbReference type="InterPro" id="IPR047057">
    <property type="entry name" value="MerR_fam"/>
</dbReference>
<accession>A0A415EX71</accession>
<dbReference type="SMART" id="SM00422">
    <property type="entry name" value="HTH_MERR"/>
    <property type="match status" value="1"/>
</dbReference>
<evidence type="ECO:0000259" key="5">
    <source>
        <dbReference type="PROSITE" id="PS50937"/>
    </source>
</evidence>
<evidence type="ECO:0000256" key="2">
    <source>
        <dbReference type="ARBA" id="ARBA00023125"/>
    </source>
</evidence>
<name>A0A415EX71_ENTCA</name>
<evidence type="ECO:0000313" key="7">
    <source>
        <dbReference type="Proteomes" id="UP000286288"/>
    </source>
</evidence>
<dbReference type="AlphaFoldDB" id="A0A415EX71"/>